<dbReference type="HOGENOM" id="CLU_1859784_0_0_1"/>
<evidence type="ECO:0000313" key="2">
    <source>
        <dbReference type="Proteomes" id="UP000008672"/>
    </source>
</evidence>
<protein>
    <submittedName>
        <fullName evidence="1">Uncharacterized protein</fullName>
    </submittedName>
</protein>
<reference evidence="1" key="3">
    <citation type="submission" date="2025-09" db="UniProtKB">
        <authorList>
            <consortium name="Ensembl"/>
        </authorList>
    </citation>
    <scope>IDENTIFICATION</scope>
</reference>
<dbReference type="AlphaFoldDB" id="H3BHU7"/>
<evidence type="ECO:0000313" key="1">
    <source>
        <dbReference type="Ensembl" id="ENSLACP00000021468.1"/>
    </source>
</evidence>
<reference evidence="1" key="2">
    <citation type="submission" date="2025-08" db="UniProtKB">
        <authorList>
            <consortium name="Ensembl"/>
        </authorList>
    </citation>
    <scope>IDENTIFICATION</scope>
</reference>
<dbReference type="PANTHER" id="PTHR47236">
    <property type="entry name" value="GENE, 32742-RELATED-RELATED"/>
    <property type="match status" value="1"/>
</dbReference>
<keyword evidence="2" id="KW-1185">Reference proteome</keyword>
<dbReference type="OMA" id="EEMSTIC"/>
<dbReference type="PANTHER" id="PTHR47236:SF5">
    <property type="entry name" value="GENE, 32742-RELATED"/>
    <property type="match status" value="1"/>
</dbReference>
<dbReference type="EMBL" id="AFYH01007308">
    <property type="status" value="NOT_ANNOTATED_CDS"/>
    <property type="molecule type" value="Genomic_DNA"/>
</dbReference>
<sequence length="138" mass="14409">LHHMIHTIYEMDQQLHMATTLTSKGGSLGIITYPGTDLSIPAVAGVEIPDPGGSDLMVPILGVEHDRSTGNLIPLAGTMEDANGKGLAPITTGARTIDPVTGEICSVVGAHIDPWTNTIVPHTQSFVETSEGKSNLGM</sequence>
<organism evidence="1 2">
    <name type="scientific">Latimeria chalumnae</name>
    <name type="common">Coelacanth</name>
    <dbReference type="NCBI Taxonomy" id="7897"/>
    <lineage>
        <taxon>Eukaryota</taxon>
        <taxon>Metazoa</taxon>
        <taxon>Chordata</taxon>
        <taxon>Craniata</taxon>
        <taxon>Vertebrata</taxon>
        <taxon>Euteleostomi</taxon>
        <taxon>Coelacanthiformes</taxon>
        <taxon>Coelacanthidae</taxon>
        <taxon>Latimeria</taxon>
    </lineage>
</organism>
<accession>H3BHU7</accession>
<dbReference type="STRING" id="7897.ENSLACP00000021468"/>
<dbReference type="InParanoid" id="H3BHU7"/>
<dbReference type="eggNOG" id="ENOG502QT6K">
    <property type="taxonomic scope" value="Eukaryota"/>
</dbReference>
<proteinExistence type="predicted"/>
<name>H3BHU7_LATCH</name>
<dbReference type="Proteomes" id="UP000008672">
    <property type="component" value="Unassembled WGS sequence"/>
</dbReference>
<reference evidence="2" key="1">
    <citation type="submission" date="2011-08" db="EMBL/GenBank/DDBJ databases">
        <title>The draft genome of Latimeria chalumnae.</title>
        <authorList>
            <person name="Di Palma F."/>
            <person name="Alfoldi J."/>
            <person name="Johnson J."/>
            <person name="Berlin A."/>
            <person name="Gnerre S."/>
            <person name="Jaffe D."/>
            <person name="MacCallum I."/>
            <person name="Young S."/>
            <person name="Walker B.J."/>
            <person name="Lander E."/>
            <person name="Lindblad-Toh K."/>
        </authorList>
    </citation>
    <scope>NUCLEOTIDE SEQUENCE [LARGE SCALE GENOMIC DNA]</scope>
    <source>
        <strain evidence="2">Wild caught</strain>
    </source>
</reference>
<dbReference type="Ensembl" id="ENSLACT00000021609.1">
    <property type="protein sequence ID" value="ENSLACP00000021468.1"/>
    <property type="gene ID" value="ENSLACG00000018865.1"/>
</dbReference>